<evidence type="ECO:0000313" key="4">
    <source>
        <dbReference type="Proteomes" id="UP000319068"/>
    </source>
</evidence>
<sequence length="83" mass="8633">MSRPEPTARRAVLAQVLGGLALAVQAVLLALTLLDERARTIALRVAGDGILLVLAGCAVFLALVAVLLLARAVLARPRARGVR</sequence>
<keyword evidence="1" id="KW-0812">Transmembrane</keyword>
<dbReference type="RefSeq" id="WP_137280445.1">
    <property type="nucleotide sequence ID" value="NZ_BSTG01000004.1"/>
</dbReference>
<keyword evidence="4" id="KW-1185">Reference proteome</keyword>
<reference evidence="2" key="2">
    <citation type="submission" date="2023-03" db="EMBL/GenBank/DDBJ databases">
        <title>Cellulosimicrobium cellulans NBRC 103059.</title>
        <authorList>
            <person name="Ichikawa N."/>
            <person name="Sato H."/>
            <person name="Tonouchi N."/>
        </authorList>
    </citation>
    <scope>NUCLEOTIDE SEQUENCE</scope>
    <source>
        <strain evidence="2">NBRC 103059</strain>
    </source>
</reference>
<evidence type="ECO:0000313" key="2">
    <source>
        <dbReference type="EMBL" id="GLY58341.1"/>
    </source>
</evidence>
<protein>
    <submittedName>
        <fullName evidence="2">Uncharacterized protein</fullName>
    </submittedName>
</protein>
<dbReference type="EMBL" id="CP041694">
    <property type="protein sequence ID" value="QDP75615.1"/>
    <property type="molecule type" value="Genomic_DNA"/>
</dbReference>
<keyword evidence="1" id="KW-1133">Transmembrane helix</keyword>
<dbReference type="Proteomes" id="UP000319068">
    <property type="component" value="Chromosome"/>
</dbReference>
<evidence type="ECO:0000313" key="3">
    <source>
        <dbReference type="EMBL" id="QDP75615.1"/>
    </source>
</evidence>
<organism evidence="2 5">
    <name type="scientific">Cellulosimicrobium cellulans</name>
    <name type="common">Arthrobacter luteus</name>
    <dbReference type="NCBI Taxonomy" id="1710"/>
    <lineage>
        <taxon>Bacteria</taxon>
        <taxon>Bacillati</taxon>
        <taxon>Actinomycetota</taxon>
        <taxon>Actinomycetes</taxon>
        <taxon>Micrococcales</taxon>
        <taxon>Promicromonosporaceae</taxon>
        <taxon>Cellulosimicrobium</taxon>
    </lineage>
</organism>
<reference evidence="3 4" key="1">
    <citation type="submission" date="2019-07" db="EMBL/GenBank/DDBJ databases">
        <title>Complete Genome Sequence and Methylome Analysis of Arthrobacter luteus NEB113.</title>
        <authorList>
            <person name="Fomenkov A."/>
            <person name="Anton B.P."/>
            <person name="Vincze T."/>
            <person name="Roberts R.J."/>
        </authorList>
    </citation>
    <scope>NUCLEOTIDE SEQUENCE [LARGE SCALE GENOMIC DNA]</scope>
    <source>
        <strain evidence="3 4">NEB113</strain>
    </source>
</reference>
<dbReference type="EMBL" id="BSTG01000004">
    <property type="protein sequence ID" value="GLY58341.1"/>
    <property type="molecule type" value="Genomic_DNA"/>
</dbReference>
<dbReference type="Proteomes" id="UP001165168">
    <property type="component" value="Unassembled WGS sequence"/>
</dbReference>
<gene>
    <name evidence="2" type="ORF">Ccel01_29430</name>
    <name evidence="3" type="ORF">FOG94_11205</name>
</gene>
<keyword evidence="1" id="KW-0472">Membrane</keyword>
<evidence type="ECO:0000256" key="1">
    <source>
        <dbReference type="SAM" id="Phobius"/>
    </source>
</evidence>
<evidence type="ECO:0000313" key="5">
    <source>
        <dbReference type="Proteomes" id="UP001165168"/>
    </source>
</evidence>
<feature type="transmembrane region" description="Helical" evidence="1">
    <location>
        <begin position="50"/>
        <end position="74"/>
    </location>
</feature>
<dbReference type="AlphaFoldDB" id="A0AAV5PAY9"/>
<proteinExistence type="predicted"/>
<accession>A0AAV5PAY9</accession>
<name>A0AAV5PAY9_CELCE</name>